<comment type="caution">
    <text evidence="1">The sequence shown here is derived from an EMBL/GenBank/DDBJ whole genome shotgun (WGS) entry which is preliminary data.</text>
</comment>
<evidence type="ECO:0000313" key="1">
    <source>
        <dbReference type="EMBL" id="KAF3072234.1"/>
    </source>
</evidence>
<proteinExistence type="predicted"/>
<reference evidence="1 2" key="1">
    <citation type="submission" date="2018-06" db="EMBL/GenBank/DDBJ databases">
        <title>Genome analysis of cellulolytic fungus Trichoderma lentiforme CFAM-422.</title>
        <authorList>
            <person name="Steindorff A.S."/>
            <person name="Formighieri E.F."/>
            <person name="Midorikawa G.E.O."/>
            <person name="Tamietti M.S."/>
            <person name="Ramos E.Z."/>
            <person name="Silva A.S."/>
            <person name="Bon E.P.S."/>
            <person name="Mendes T.D."/>
            <person name="Damaso M.C.T."/>
            <person name="Favaro L.C.L."/>
        </authorList>
    </citation>
    <scope>NUCLEOTIDE SEQUENCE [LARGE SCALE GENOMIC DNA]</scope>
    <source>
        <strain evidence="1 2">CFAM-422</strain>
    </source>
</reference>
<keyword evidence="2" id="KW-1185">Reference proteome</keyword>
<name>A0A9P4XH09_9HYPO</name>
<evidence type="ECO:0000313" key="2">
    <source>
        <dbReference type="Proteomes" id="UP000801864"/>
    </source>
</evidence>
<organism evidence="1 2">
    <name type="scientific">Trichoderma lentiforme</name>
    <dbReference type="NCBI Taxonomy" id="1567552"/>
    <lineage>
        <taxon>Eukaryota</taxon>
        <taxon>Fungi</taxon>
        <taxon>Dikarya</taxon>
        <taxon>Ascomycota</taxon>
        <taxon>Pezizomycotina</taxon>
        <taxon>Sordariomycetes</taxon>
        <taxon>Hypocreomycetidae</taxon>
        <taxon>Hypocreales</taxon>
        <taxon>Hypocreaceae</taxon>
        <taxon>Trichoderma</taxon>
    </lineage>
</organism>
<gene>
    <name evidence="1" type="ORF">CFAM422_005910</name>
</gene>
<sequence length="104" mass="11633">MQAWAASVEVWRRGKTSAVREGSARGDAAERQKHNWHKRRRIEFATGRRAKGEASWAKAVEARRSKAKRDEAGLLIKAGEDHGQGKLLDDAMARQPLDAGDGWR</sequence>
<dbReference type="Proteomes" id="UP000801864">
    <property type="component" value="Unassembled WGS sequence"/>
</dbReference>
<dbReference type="EMBL" id="QLNT01000009">
    <property type="protein sequence ID" value="KAF3072234.1"/>
    <property type="molecule type" value="Genomic_DNA"/>
</dbReference>
<protein>
    <submittedName>
        <fullName evidence="1">Uncharacterized protein</fullName>
    </submittedName>
</protein>
<accession>A0A9P4XH09</accession>
<dbReference type="AlphaFoldDB" id="A0A9P4XH09"/>